<dbReference type="InterPro" id="IPR046780">
    <property type="entry name" value="aBig_2"/>
</dbReference>
<dbReference type="SUPFAM" id="SSF75005">
    <property type="entry name" value="Arabinanase/levansucrase/invertase"/>
    <property type="match status" value="1"/>
</dbReference>
<evidence type="ECO:0000256" key="2">
    <source>
        <dbReference type="ARBA" id="ARBA00009865"/>
    </source>
</evidence>
<evidence type="ECO:0000256" key="1">
    <source>
        <dbReference type="ARBA" id="ARBA00004834"/>
    </source>
</evidence>
<dbReference type="InterPro" id="IPR006710">
    <property type="entry name" value="Glyco_hydro_43"/>
</dbReference>
<accession>A0A7D6C6I1</accession>
<gene>
    <name evidence="8" type="ORF">HZU44_23490</name>
</gene>
<dbReference type="PANTHER" id="PTHR43301">
    <property type="entry name" value="ARABINAN ENDO-1,5-ALPHA-L-ARABINOSIDASE"/>
    <property type="match status" value="1"/>
</dbReference>
<dbReference type="Gene3D" id="2.60.120.200">
    <property type="match status" value="2"/>
</dbReference>
<keyword evidence="5" id="KW-1015">Disulfide bond</keyword>
<evidence type="ECO:0000256" key="6">
    <source>
        <dbReference type="ARBA" id="ARBA00023295"/>
    </source>
</evidence>
<keyword evidence="3" id="KW-0732">Signal</keyword>
<dbReference type="SUPFAM" id="SSF49899">
    <property type="entry name" value="Concanavalin A-like lectins/glucanases"/>
    <property type="match status" value="2"/>
</dbReference>
<dbReference type="Pfam" id="PF13385">
    <property type="entry name" value="Laminin_G_3"/>
    <property type="match status" value="2"/>
</dbReference>
<reference evidence="8" key="1">
    <citation type="submission" date="2020-08" db="EMBL/GenBank/DDBJ databases">
        <title>A bifunctional nitrone conjugated secondary metabolite targeting the ribosome.</title>
        <authorList>
            <person name="Limbrick E.M."/>
            <person name="Graf M."/>
            <person name="Derewacz D.K."/>
            <person name="Nguyen F."/>
            <person name="Spraggins J.M."/>
            <person name="Wieland M."/>
            <person name="Ynigez-Gutierrez A.E."/>
            <person name="Reisman B.J."/>
            <person name="Zinshteyn B."/>
            <person name="McCulloch K."/>
            <person name="Iverson T.M."/>
            <person name="Green R."/>
            <person name="Wilson D.N."/>
            <person name="Bachmann B.O."/>
        </authorList>
    </citation>
    <scope>NUCLEOTIDE SEQUENCE</scope>
    <source>
        <strain evidence="8">Africana</strain>
    </source>
</reference>
<dbReference type="Pfam" id="PF07532">
    <property type="entry name" value="Big_4"/>
    <property type="match status" value="1"/>
</dbReference>
<sequence length="974" mass="104028">MLTLTKIRCGGRRPLTGENVPRRRRDAGRGATLALALALVASGLVATAPAQAADVTNGLLLRYKLDETSGTVAVDSSGNGRNGTVNGAATWGGTEGLTFDGSSTYIQAPNNIMAGLNSISVAFNVFVDTTQATPYFLYGFGNVSGTRGNGYLFTTGDEFRTAISNSYWVGEQNTRPSPARNLARGVWKHVTYTQTGSTGILYEDGVEVGRNTSVTLTPGSIGNGTTTADYIGRSLYSADKLFKGKMRDFRVYNRALTAAEVAQVAQSADQRTADAAAAALVVRNINDVRGNLTLPTTGADGTTVSWSSSNPQVITTTGEVNRPATGAASATVTLTATVTKNAAISTRTFTATVPPLPAAEPLRGYLFSYFAPSEQVYFGLSEGNDPLNYRQLNNGNPVLTTNIGTKGARDPYIVRSPEGDKFYQIATDLKIIGGVSWDASQRTGSKSILVWESTDLVNWSPPRLVKISPDTAGNTWAPEAYWDDTIGAYVVIWASKIYAESDPNHTANTYNKMLYATTRDFYTFSEPKIWVDPGYSVIDSTVLKHNGSYYRFTKDERNNTSSTPCSKFIIEQKSTTLRNLSWDFVKDCIGKDSIKAGEGPLVFKSNTEDKWYLFIDEFVDRGYVPFESTDPTSGNWTMSTNYSMPGKPRHGTVLPVTAAEYNRLLNAYQPNQAAVSAQNVSAATGVNQAPVLPATVPATFVDGSTGANQVTWDAVPASAYAQVGTFTVQGTLIGNANLRVTATVTVQSQPVSHLLLHYKFDESSGTVVQDSSGRGFNGTYNRTPAWGTGVQGGSFKMAGGASNSTTAPYVTIPSGVLNGVGSTTVSYWVKWNASTTINQWICALGSDTTRYLFTTPRNNAGLLRTAVTTDGNRGEYSLVHNAALPGGSWQHVAVTIDAVSRTMTVYLNGTAIATATGIGIQGADLFDPTKGFSGYIGKSLYPADPYFSGEVDNLRIYRTALSASEIAALTAGNS</sequence>
<dbReference type="Pfam" id="PF20578">
    <property type="entry name" value="aBig_2"/>
    <property type="match status" value="1"/>
</dbReference>
<comment type="similarity">
    <text evidence="2">Belongs to the glycosyl hydrolase 43 family.</text>
</comment>
<evidence type="ECO:0000256" key="4">
    <source>
        <dbReference type="ARBA" id="ARBA00022801"/>
    </source>
</evidence>
<feature type="domain" description="LamG-like jellyroll fold" evidence="7">
    <location>
        <begin position="821"/>
        <end position="964"/>
    </location>
</feature>
<dbReference type="InterPro" id="IPR011081">
    <property type="entry name" value="Big_4"/>
</dbReference>
<keyword evidence="4" id="KW-0378">Hydrolase</keyword>
<dbReference type="InterPro" id="IPR050727">
    <property type="entry name" value="GH43_arabinanases"/>
</dbReference>
<organism evidence="8">
    <name type="scientific">Micromonospora carbonacea</name>
    <dbReference type="NCBI Taxonomy" id="47853"/>
    <lineage>
        <taxon>Bacteria</taxon>
        <taxon>Bacillati</taxon>
        <taxon>Actinomycetota</taxon>
        <taxon>Actinomycetes</taxon>
        <taxon>Micromonosporales</taxon>
        <taxon>Micromonosporaceae</taxon>
        <taxon>Micromonospora</taxon>
    </lineage>
</organism>
<evidence type="ECO:0000256" key="5">
    <source>
        <dbReference type="ARBA" id="ARBA00023157"/>
    </source>
</evidence>
<dbReference type="InterPro" id="IPR023296">
    <property type="entry name" value="Glyco_hydro_beta-prop_sf"/>
</dbReference>
<evidence type="ECO:0000259" key="7">
    <source>
        <dbReference type="SMART" id="SM00560"/>
    </source>
</evidence>
<proteinExistence type="inferred from homology"/>
<feature type="domain" description="LamG-like jellyroll fold" evidence="7">
    <location>
        <begin position="117"/>
        <end position="259"/>
    </location>
</feature>
<keyword evidence="6" id="KW-0326">Glycosidase</keyword>
<evidence type="ECO:0000256" key="3">
    <source>
        <dbReference type="ARBA" id="ARBA00022729"/>
    </source>
</evidence>
<evidence type="ECO:0000313" key="8">
    <source>
        <dbReference type="EMBL" id="QLJ97707.1"/>
    </source>
</evidence>
<dbReference type="GO" id="GO:0005975">
    <property type="term" value="P:carbohydrate metabolic process"/>
    <property type="evidence" value="ECO:0007669"/>
    <property type="project" value="InterPro"/>
</dbReference>
<dbReference type="CDD" id="cd08983">
    <property type="entry name" value="GH43_Bt3655-like"/>
    <property type="match status" value="1"/>
</dbReference>
<comment type="pathway">
    <text evidence="1">Glycan metabolism; L-arabinan degradation.</text>
</comment>
<dbReference type="Pfam" id="PF04616">
    <property type="entry name" value="Glyco_hydro_43"/>
    <property type="match status" value="1"/>
</dbReference>
<dbReference type="InterPro" id="IPR013320">
    <property type="entry name" value="ConA-like_dom_sf"/>
</dbReference>
<dbReference type="PANTHER" id="PTHR43301:SF3">
    <property type="entry name" value="ARABINAN ENDO-1,5-ALPHA-L-ARABINOSIDASE A-RELATED"/>
    <property type="match status" value="1"/>
</dbReference>
<protein>
    <submittedName>
        <fullName evidence="8">Ig-like domain-containing protein</fullName>
    </submittedName>
</protein>
<dbReference type="InterPro" id="IPR006558">
    <property type="entry name" value="LamG-like"/>
</dbReference>
<dbReference type="EMBL" id="CP058905">
    <property type="protein sequence ID" value="QLJ97707.1"/>
    <property type="molecule type" value="Genomic_DNA"/>
</dbReference>
<dbReference type="SMART" id="SM00560">
    <property type="entry name" value="LamGL"/>
    <property type="match status" value="2"/>
</dbReference>
<dbReference type="AlphaFoldDB" id="A0A7D6C6I1"/>
<name>A0A7D6C6I1_9ACTN</name>
<dbReference type="Gene3D" id="2.115.10.20">
    <property type="entry name" value="Glycosyl hydrolase domain, family 43"/>
    <property type="match status" value="1"/>
</dbReference>
<dbReference type="GO" id="GO:0004553">
    <property type="term" value="F:hydrolase activity, hydrolyzing O-glycosyl compounds"/>
    <property type="evidence" value="ECO:0007669"/>
    <property type="project" value="InterPro"/>
</dbReference>